<keyword evidence="1" id="KW-0732">Signal</keyword>
<evidence type="ECO:0000313" key="3">
    <source>
        <dbReference type="Proteomes" id="UP000276254"/>
    </source>
</evidence>
<evidence type="ECO:0008006" key="4">
    <source>
        <dbReference type="Google" id="ProtNLM"/>
    </source>
</evidence>
<feature type="signal peptide" evidence="1">
    <location>
        <begin position="1"/>
        <end position="17"/>
    </location>
</feature>
<reference evidence="2 3" key="1">
    <citation type="submission" date="2018-09" db="EMBL/GenBank/DDBJ databases">
        <title>Sphingomonas peninsula sp. nov., isolated from fildes peninsula, Antarctic soil.</title>
        <authorList>
            <person name="Yingchao G."/>
        </authorList>
    </citation>
    <scope>NUCLEOTIDE SEQUENCE [LARGE SCALE GENOMIC DNA]</scope>
    <source>
        <strain evidence="2 3">YZ-8</strain>
    </source>
</reference>
<organism evidence="2 3">
    <name type="scientific">Sphingomonas paeninsulae</name>
    <dbReference type="NCBI Taxonomy" id="2319844"/>
    <lineage>
        <taxon>Bacteria</taxon>
        <taxon>Pseudomonadati</taxon>
        <taxon>Pseudomonadota</taxon>
        <taxon>Alphaproteobacteria</taxon>
        <taxon>Sphingomonadales</taxon>
        <taxon>Sphingomonadaceae</taxon>
        <taxon>Sphingomonas</taxon>
    </lineage>
</organism>
<gene>
    <name evidence="2" type="ORF">D3Y57_17090</name>
</gene>
<evidence type="ECO:0000256" key="1">
    <source>
        <dbReference type="SAM" id="SignalP"/>
    </source>
</evidence>
<evidence type="ECO:0000313" key="2">
    <source>
        <dbReference type="EMBL" id="AYJ88087.1"/>
    </source>
</evidence>
<dbReference type="Proteomes" id="UP000276254">
    <property type="component" value="Chromosome"/>
</dbReference>
<name>A0A494TEX1_SPHPE</name>
<protein>
    <recommendedName>
        <fullName evidence="4">17 kDa surface antigen</fullName>
    </recommendedName>
</protein>
<dbReference type="AlphaFoldDB" id="A0A494TEX1"/>
<keyword evidence="3" id="KW-1185">Reference proteome</keyword>
<sequence length="106" mass="10567">MRKIILTLAALAVSVPAAVVMPIGPGANVAEASSKTYRGRDGRYYKRTKRCRHSSGTTGLVAGGVGGAVLGNAVGGGLLGTIAGAGAGALGGRAIDRTMTAKKRCR</sequence>
<proteinExistence type="predicted"/>
<dbReference type="EMBL" id="CP032829">
    <property type="protein sequence ID" value="AYJ88087.1"/>
    <property type="molecule type" value="Genomic_DNA"/>
</dbReference>
<accession>A0A494TEX1</accession>
<dbReference type="RefSeq" id="WP_121156114.1">
    <property type="nucleotide sequence ID" value="NZ_CP032829.1"/>
</dbReference>
<dbReference type="KEGG" id="spha:D3Y57_17090"/>
<feature type="chain" id="PRO_5019750232" description="17 kDa surface antigen" evidence="1">
    <location>
        <begin position="18"/>
        <end position="106"/>
    </location>
</feature>